<dbReference type="PANTHER" id="PTHR43162">
    <property type="match status" value="1"/>
</dbReference>
<evidence type="ECO:0000313" key="3">
    <source>
        <dbReference type="Proteomes" id="UP000266234"/>
    </source>
</evidence>
<dbReference type="PANTHER" id="PTHR43162:SF1">
    <property type="entry name" value="PRESTALK A DIFFERENTIATION PROTEIN A"/>
    <property type="match status" value="1"/>
</dbReference>
<dbReference type="AlphaFoldDB" id="A0A395T9D0"/>
<dbReference type="SUPFAM" id="SSF51735">
    <property type="entry name" value="NAD(P)-binding Rossmann-fold domains"/>
    <property type="match status" value="1"/>
</dbReference>
<organism evidence="2 3">
    <name type="scientific">Fusarium longipes</name>
    <dbReference type="NCBI Taxonomy" id="694270"/>
    <lineage>
        <taxon>Eukaryota</taxon>
        <taxon>Fungi</taxon>
        <taxon>Dikarya</taxon>
        <taxon>Ascomycota</taxon>
        <taxon>Pezizomycotina</taxon>
        <taxon>Sordariomycetes</taxon>
        <taxon>Hypocreomycetidae</taxon>
        <taxon>Hypocreales</taxon>
        <taxon>Nectriaceae</taxon>
        <taxon>Fusarium</taxon>
    </lineage>
</organism>
<dbReference type="EMBL" id="PXOG01000011">
    <property type="protein sequence ID" value="RGP81293.1"/>
    <property type="molecule type" value="Genomic_DNA"/>
</dbReference>
<dbReference type="Gene3D" id="3.90.25.10">
    <property type="entry name" value="UDP-galactose 4-epimerase, domain 1"/>
    <property type="match status" value="1"/>
</dbReference>
<dbReference type="OrthoDB" id="419598at2759"/>
<dbReference type="InterPro" id="IPR036291">
    <property type="entry name" value="NAD(P)-bd_dom_sf"/>
</dbReference>
<dbReference type="Pfam" id="PF13460">
    <property type="entry name" value="NAD_binding_10"/>
    <property type="match status" value="1"/>
</dbReference>
<dbReference type="InterPro" id="IPR016040">
    <property type="entry name" value="NAD(P)-bd_dom"/>
</dbReference>
<proteinExistence type="predicted"/>
<evidence type="ECO:0000313" key="2">
    <source>
        <dbReference type="EMBL" id="RGP81293.1"/>
    </source>
</evidence>
<comment type="caution">
    <text evidence="2">The sequence shown here is derived from an EMBL/GenBank/DDBJ whole genome shotgun (WGS) entry which is preliminary data.</text>
</comment>
<feature type="domain" description="NAD(P)-binding" evidence="1">
    <location>
        <begin position="8"/>
        <end position="124"/>
    </location>
</feature>
<keyword evidence="3" id="KW-1185">Reference proteome</keyword>
<reference evidence="2 3" key="1">
    <citation type="journal article" date="2018" name="PLoS Pathog.">
        <title>Evolution of structural diversity of trichothecenes, a family of toxins produced by plant pathogenic and entomopathogenic fungi.</title>
        <authorList>
            <person name="Proctor R.H."/>
            <person name="McCormick S.P."/>
            <person name="Kim H.S."/>
            <person name="Cardoza R.E."/>
            <person name="Stanley A.M."/>
            <person name="Lindo L."/>
            <person name="Kelly A."/>
            <person name="Brown D.W."/>
            <person name="Lee T."/>
            <person name="Vaughan M.M."/>
            <person name="Alexander N.J."/>
            <person name="Busman M."/>
            <person name="Gutierrez S."/>
        </authorList>
    </citation>
    <scope>NUCLEOTIDE SEQUENCE [LARGE SCALE GENOMIC DNA]</scope>
    <source>
        <strain evidence="2 3">NRRL 20695</strain>
    </source>
</reference>
<dbReference type="STRING" id="694270.A0A395T9D0"/>
<dbReference type="InterPro" id="IPR051604">
    <property type="entry name" value="Ergot_Alk_Oxidoreductase"/>
</dbReference>
<dbReference type="Gene3D" id="3.40.50.720">
    <property type="entry name" value="NAD(P)-binding Rossmann-like Domain"/>
    <property type="match status" value="1"/>
</dbReference>
<dbReference type="Proteomes" id="UP000266234">
    <property type="component" value="Unassembled WGS sequence"/>
</dbReference>
<protein>
    <recommendedName>
        <fullName evidence="1">NAD(P)-binding domain-containing protein</fullName>
    </recommendedName>
</protein>
<evidence type="ECO:0000259" key="1">
    <source>
        <dbReference type="Pfam" id="PF13460"/>
    </source>
</evidence>
<gene>
    <name evidence="2" type="ORF">FLONG3_437</name>
</gene>
<name>A0A395T9D0_9HYPO</name>
<sequence length="308" mass="34051">MQLTIVPASSQVCQTAIRVLLSQDTSHTIVGIYRDPNKVPADLKSHPNFRFIIGNLAERETLDFSGSDAVLVTTPAAFTSTDVSAHIKCITENVRSAIKRAGSVKRLVYVSSVGAQYHEGVGEVKSNHESENVYRTVAPEVVFVRNSYFMDNWKPVFDTLKGDQPFFFSTVVPTDFKIPMVSSRDIGETCAVKLLATGSGTREHPQIINLEGPERYSTTDVRIALESIIGKSIQVRSVEKDALPGFFGQVLPPHLVPEFVEMTTSMLPGGVLESEIRRITDWKIGKESLLTALTHMWHEYLSRPVSSA</sequence>
<accession>A0A395T9D0</accession>